<protein>
    <submittedName>
        <fullName evidence="1">Uncharacterized protein</fullName>
    </submittedName>
</protein>
<organism evidence="1 2">
    <name type="scientific">Kaistella chaponensis</name>
    <dbReference type="NCBI Taxonomy" id="713588"/>
    <lineage>
        <taxon>Bacteria</taxon>
        <taxon>Pseudomonadati</taxon>
        <taxon>Bacteroidota</taxon>
        <taxon>Flavobacteriia</taxon>
        <taxon>Flavobacteriales</taxon>
        <taxon>Weeksellaceae</taxon>
        <taxon>Chryseobacterium group</taxon>
        <taxon>Kaistella</taxon>
    </lineage>
</organism>
<dbReference type="STRING" id="713588.SAMN05421789_101354"/>
<gene>
    <name evidence="1" type="ORF">SAMN05421789_101354</name>
</gene>
<dbReference type="AlphaFoldDB" id="A0A1N7JB27"/>
<dbReference type="Proteomes" id="UP000185839">
    <property type="component" value="Unassembled WGS sequence"/>
</dbReference>
<proteinExistence type="predicted"/>
<keyword evidence="2" id="KW-1185">Reference proteome</keyword>
<reference evidence="2" key="1">
    <citation type="submission" date="2017-01" db="EMBL/GenBank/DDBJ databases">
        <authorList>
            <person name="Varghese N."/>
            <person name="Submissions S."/>
        </authorList>
    </citation>
    <scope>NUCLEOTIDE SEQUENCE [LARGE SCALE GENOMIC DNA]</scope>
    <source>
        <strain evidence="2">DSM 23145</strain>
    </source>
</reference>
<accession>A0A1N7JB27</accession>
<dbReference type="RefSeq" id="WP_076384742.1">
    <property type="nucleotide sequence ID" value="NZ_FTOI01000001.1"/>
</dbReference>
<evidence type="ECO:0000313" key="1">
    <source>
        <dbReference type="EMBL" id="SIS46515.1"/>
    </source>
</evidence>
<dbReference type="EMBL" id="FTOI01000001">
    <property type="protein sequence ID" value="SIS46515.1"/>
    <property type="molecule type" value="Genomic_DNA"/>
</dbReference>
<sequence length="87" mass="10216">MKNNTQKLILIFTLIISIKIIAQNDVKKNDQTENFVQNKGKYSIPLSKYKNRDEQCAKIKNVNYVFEIRPSCDYQRIEIIGTEDSFL</sequence>
<name>A0A1N7JB27_9FLAO</name>
<evidence type="ECO:0000313" key="2">
    <source>
        <dbReference type="Proteomes" id="UP000185839"/>
    </source>
</evidence>